<proteinExistence type="predicted"/>
<evidence type="ECO:0000313" key="1">
    <source>
        <dbReference type="EMBL" id="RAO73042.1"/>
    </source>
</evidence>
<sequence>MIDDSENLLVIQARNGVPLLVPWGHEKLTPGTGFRSEHIMGDPWVHESAFIPFDSKVPYALYEPQGDSRAYFRSAESYSQSVSNQHYSGSLCATVDVGFATASVTGSYDKDIKENKDSTKVSRNVFFRAGVIRFAQEPMLNATAYNLLSRPGGEDAFRALYGDYFISGFTLGGDSGAFMSVDDVTKQTTDTVTLKATVKVVFFKPKTYTTSTTKTHIDHSLKVTLSGYDTMEGFNIRDPKISLASAQQKIVKMVDLADDLEARVMEKLRVLGITSNRELTLSECTHLCGSGIVVGILLIPFRLLRGYQVGLNLSATNGLVSSLAFESLV</sequence>
<dbReference type="RefSeq" id="XP_040737556.1">
    <property type="nucleotide sequence ID" value="XM_040881928.1"/>
</dbReference>
<evidence type="ECO:0008006" key="3">
    <source>
        <dbReference type="Google" id="ProtNLM"/>
    </source>
</evidence>
<name>A0A364LB59_TALAM</name>
<dbReference type="Proteomes" id="UP000249363">
    <property type="component" value="Unassembled WGS sequence"/>
</dbReference>
<reference evidence="1 2" key="1">
    <citation type="journal article" date="2017" name="Biotechnol. Biofuels">
        <title>Differential beta-glucosidase expression as a function of carbon source availability in Talaromyces amestolkiae: a genomic and proteomic approach.</title>
        <authorList>
            <person name="de Eugenio L.I."/>
            <person name="Mendez-Liter J.A."/>
            <person name="Nieto-Dominguez M."/>
            <person name="Alonso L."/>
            <person name="Gil-Munoz J."/>
            <person name="Barriuso J."/>
            <person name="Prieto A."/>
            <person name="Martinez M.J."/>
        </authorList>
    </citation>
    <scope>NUCLEOTIDE SEQUENCE [LARGE SCALE GENOMIC DNA]</scope>
    <source>
        <strain evidence="1 2">CIB</strain>
    </source>
</reference>
<comment type="caution">
    <text evidence="1">The sequence shown here is derived from an EMBL/GenBank/DDBJ whole genome shotgun (WGS) entry which is preliminary data.</text>
</comment>
<protein>
    <recommendedName>
        <fullName evidence="3">MACPF domain-containing protein</fullName>
    </recommendedName>
</protein>
<dbReference type="GeneID" id="63798268"/>
<dbReference type="EMBL" id="MIKG01000022">
    <property type="protein sequence ID" value="RAO73042.1"/>
    <property type="molecule type" value="Genomic_DNA"/>
</dbReference>
<dbReference type="AlphaFoldDB" id="A0A364LB59"/>
<gene>
    <name evidence="1" type="ORF">BHQ10_009054</name>
</gene>
<evidence type="ECO:0000313" key="2">
    <source>
        <dbReference type="Proteomes" id="UP000249363"/>
    </source>
</evidence>
<accession>A0A364LB59</accession>
<organism evidence="1 2">
    <name type="scientific">Talaromyces amestolkiae</name>
    <dbReference type="NCBI Taxonomy" id="1196081"/>
    <lineage>
        <taxon>Eukaryota</taxon>
        <taxon>Fungi</taxon>
        <taxon>Dikarya</taxon>
        <taxon>Ascomycota</taxon>
        <taxon>Pezizomycotina</taxon>
        <taxon>Eurotiomycetes</taxon>
        <taxon>Eurotiomycetidae</taxon>
        <taxon>Eurotiales</taxon>
        <taxon>Trichocomaceae</taxon>
        <taxon>Talaromyces</taxon>
        <taxon>Talaromyces sect. Talaromyces</taxon>
    </lineage>
</organism>
<dbReference type="OrthoDB" id="4457531at2759"/>
<keyword evidence="2" id="KW-1185">Reference proteome</keyword>